<dbReference type="EMBL" id="JADHQD010000021">
    <property type="protein sequence ID" value="MBL6818498.1"/>
    <property type="molecule type" value="Genomic_DNA"/>
</dbReference>
<reference evidence="1" key="1">
    <citation type="submission" date="2020-10" db="EMBL/GenBank/DDBJ databases">
        <title>Microbiome of the Black Sea water column analyzed by genome centric metagenomics.</title>
        <authorList>
            <person name="Cabello-Yeves P.J."/>
            <person name="Callieri C."/>
            <person name="Picazo A."/>
            <person name="Mehrshad M."/>
            <person name="Haro-Moreno J.M."/>
            <person name="Roda-Garcia J."/>
            <person name="Dzembekova N."/>
            <person name="Slabakova V."/>
            <person name="Slabakova N."/>
            <person name="Moncheva S."/>
            <person name="Rodriguez-Valera F."/>
        </authorList>
    </citation>
    <scope>NUCLEOTIDE SEQUENCE</scope>
    <source>
        <strain evidence="1">BS307-5m-G50</strain>
    </source>
</reference>
<proteinExistence type="predicted"/>
<dbReference type="Proteomes" id="UP000711391">
    <property type="component" value="Unassembled WGS sequence"/>
</dbReference>
<name>A0A937LIX9_9GAMM</name>
<dbReference type="AlphaFoldDB" id="A0A937LIX9"/>
<evidence type="ECO:0000313" key="1">
    <source>
        <dbReference type="EMBL" id="MBL6818498.1"/>
    </source>
</evidence>
<sequence length="139" mass="15819">MIKENIKKWHDHIKGEFSGGFDELLADDVIFYSPIVFSPQKGKDLTTLYLMAAGNTFGGDQSKDGTLQESSFKYTMEVLDGNQAILEFETQIDGKYVNGVDIITFNDEGKISEFKVMIRPLQAVNIIHEKMQEMLKQFK</sequence>
<organism evidence="1 2">
    <name type="scientific">SAR86 cluster bacterium</name>
    <dbReference type="NCBI Taxonomy" id="2030880"/>
    <lineage>
        <taxon>Bacteria</taxon>
        <taxon>Pseudomonadati</taxon>
        <taxon>Pseudomonadota</taxon>
        <taxon>Gammaproteobacteria</taxon>
        <taxon>SAR86 cluster</taxon>
    </lineage>
</organism>
<gene>
    <name evidence="1" type="ORF">ISQ64_03740</name>
</gene>
<protein>
    <submittedName>
        <fullName evidence="1">Nuclear transport factor 2 family protein</fullName>
    </submittedName>
</protein>
<accession>A0A937LIX9</accession>
<dbReference type="InterPro" id="IPR032710">
    <property type="entry name" value="NTF2-like_dom_sf"/>
</dbReference>
<dbReference type="SUPFAM" id="SSF54427">
    <property type="entry name" value="NTF2-like"/>
    <property type="match status" value="1"/>
</dbReference>
<comment type="caution">
    <text evidence="1">The sequence shown here is derived from an EMBL/GenBank/DDBJ whole genome shotgun (WGS) entry which is preliminary data.</text>
</comment>
<evidence type="ECO:0000313" key="2">
    <source>
        <dbReference type="Proteomes" id="UP000711391"/>
    </source>
</evidence>
<dbReference type="Gene3D" id="3.10.450.50">
    <property type="match status" value="1"/>
</dbReference>